<feature type="transmembrane region" description="Helical" evidence="7">
    <location>
        <begin position="16"/>
        <end position="37"/>
    </location>
</feature>
<keyword evidence="3" id="KW-0547">Nucleotide-binding</keyword>
<dbReference type="InterPro" id="IPR039421">
    <property type="entry name" value="Type_1_exporter"/>
</dbReference>
<keyword evidence="6 7" id="KW-0472">Membrane</keyword>
<dbReference type="InterPro" id="IPR036640">
    <property type="entry name" value="ABC1_TM_sf"/>
</dbReference>
<evidence type="ECO:0000256" key="6">
    <source>
        <dbReference type="ARBA" id="ARBA00023136"/>
    </source>
</evidence>
<feature type="transmembrane region" description="Helical" evidence="7">
    <location>
        <begin position="144"/>
        <end position="172"/>
    </location>
</feature>
<evidence type="ECO:0000256" key="2">
    <source>
        <dbReference type="ARBA" id="ARBA00022692"/>
    </source>
</evidence>
<keyword evidence="2 7" id="KW-0812">Transmembrane</keyword>
<feature type="transmembrane region" description="Helical" evidence="7">
    <location>
        <begin position="57"/>
        <end position="81"/>
    </location>
</feature>
<dbReference type="Proteomes" id="UP000248827">
    <property type="component" value="Unassembled WGS sequence"/>
</dbReference>
<evidence type="ECO:0000259" key="8">
    <source>
        <dbReference type="PROSITE" id="PS50893"/>
    </source>
</evidence>
<dbReference type="Gene3D" id="1.20.1560.10">
    <property type="entry name" value="ABC transporter type 1, transmembrane domain"/>
    <property type="match status" value="1"/>
</dbReference>
<proteinExistence type="predicted"/>
<reference evidence="10 11" key="1">
    <citation type="submission" date="2018-06" db="EMBL/GenBank/DDBJ databases">
        <title>Freshwater and sediment microbial communities from various areas in North America, analyzing microbe dynamics in response to fracking.</title>
        <authorList>
            <person name="Lamendella R."/>
        </authorList>
    </citation>
    <scope>NUCLEOTIDE SEQUENCE [LARGE SCALE GENOMIC DNA]</scope>
    <source>
        <strain evidence="10 11">NG-13</strain>
    </source>
</reference>
<evidence type="ECO:0000256" key="1">
    <source>
        <dbReference type="ARBA" id="ARBA00004651"/>
    </source>
</evidence>
<comment type="caution">
    <text evidence="10">The sequence shown here is derived from an EMBL/GenBank/DDBJ whole genome shotgun (WGS) entry which is preliminary data.</text>
</comment>
<keyword evidence="5 7" id="KW-1133">Transmembrane helix</keyword>
<dbReference type="PANTHER" id="PTHR43394:SF1">
    <property type="entry name" value="ATP-BINDING CASSETTE SUB-FAMILY B MEMBER 10, MITOCHONDRIAL"/>
    <property type="match status" value="1"/>
</dbReference>
<dbReference type="CDD" id="cd07346">
    <property type="entry name" value="ABC_6TM_exporters"/>
    <property type="match status" value="1"/>
</dbReference>
<dbReference type="SUPFAM" id="SSF52540">
    <property type="entry name" value="P-loop containing nucleoside triphosphate hydrolases"/>
    <property type="match status" value="1"/>
</dbReference>
<dbReference type="Pfam" id="PF00005">
    <property type="entry name" value="ABC_tran"/>
    <property type="match status" value="1"/>
</dbReference>
<name>A0ABX9BEP8_9BACL</name>
<dbReference type="PROSITE" id="PS50893">
    <property type="entry name" value="ABC_TRANSPORTER_2"/>
    <property type="match status" value="1"/>
</dbReference>
<dbReference type="PROSITE" id="PS00211">
    <property type="entry name" value="ABC_TRANSPORTER_1"/>
    <property type="match status" value="1"/>
</dbReference>
<dbReference type="SUPFAM" id="SSF90123">
    <property type="entry name" value="ABC transporter transmembrane region"/>
    <property type="match status" value="1"/>
</dbReference>
<dbReference type="Pfam" id="PF00664">
    <property type="entry name" value="ABC_membrane"/>
    <property type="match status" value="1"/>
</dbReference>
<protein>
    <submittedName>
        <fullName evidence="10">ABC-type multidrug transport system fused ATPase/permease subunit</fullName>
    </submittedName>
</protein>
<evidence type="ECO:0000313" key="10">
    <source>
        <dbReference type="EMBL" id="RAI89554.1"/>
    </source>
</evidence>
<dbReference type="PANTHER" id="PTHR43394">
    <property type="entry name" value="ATP-DEPENDENT PERMEASE MDL1, MITOCHONDRIAL"/>
    <property type="match status" value="1"/>
</dbReference>
<evidence type="ECO:0000313" key="11">
    <source>
        <dbReference type="Proteomes" id="UP000248827"/>
    </source>
</evidence>
<sequence>MGYLKWAFQYCRKIKIGYIIAILFVIIEASSSTAVVYLQKYMIDSVFVSANYRMFAFFLLLFSVAAVLHSIMFSLSSFVAIRNEYHITKQIVLTLLEKIRHMPINAIHSSRTGEYIQNLTTNATQAGNVLGWQIPRALQEASQLMLITIILGAISPVFLMFIFLISIVYLYIGRHFAQRLKEARNHVLSSKKDLIIRMEEGISSTREVIAYHRMSWERKIYDLLFQKYFQNVIKEGKILNKQMMFTDPLKWIVSLSVLGLGGIQTFNGDMSIGTLVIFLQFSSQFTEIFTGLFQSIMKVSGDMASIDKIQALEGSSEIIYGNRSIKGPIATLGLMNIFFTYGENKTVLKNLNIEFPIGKKIGLVGESGGGKSTIIHLFCRYYEPTDGQIYVNDIPLNQISMEEWSSRVAIVPQDPYLFSDTIRENILMGRNFSDEEIIKVCQIAKIHNFICGLQNGYETNVGERGVKLSGGQRQRIAIARALLGNPELLLMDEATSALDIDTEKQILSGLQLLRESKTTIMVAHRLSTIIDSDNIFVINQGELVESGRHQELISNEKAYYKLICPQGS</sequence>
<dbReference type="SMART" id="SM00382">
    <property type="entry name" value="AAA"/>
    <property type="match status" value="1"/>
</dbReference>
<evidence type="ECO:0000256" key="7">
    <source>
        <dbReference type="SAM" id="Phobius"/>
    </source>
</evidence>
<evidence type="ECO:0000256" key="4">
    <source>
        <dbReference type="ARBA" id="ARBA00022840"/>
    </source>
</evidence>
<dbReference type="PROSITE" id="PS50929">
    <property type="entry name" value="ABC_TM1F"/>
    <property type="match status" value="1"/>
</dbReference>
<keyword evidence="4" id="KW-0067">ATP-binding</keyword>
<feature type="domain" description="ABC transmembrane type-1" evidence="9">
    <location>
        <begin position="19"/>
        <end position="301"/>
    </location>
</feature>
<dbReference type="Gene3D" id="3.40.50.300">
    <property type="entry name" value="P-loop containing nucleotide triphosphate hydrolases"/>
    <property type="match status" value="1"/>
</dbReference>
<dbReference type="InterPro" id="IPR017871">
    <property type="entry name" value="ABC_transporter-like_CS"/>
</dbReference>
<gene>
    <name evidence="10" type="ORF">DET54_11422</name>
</gene>
<dbReference type="InterPro" id="IPR003593">
    <property type="entry name" value="AAA+_ATPase"/>
</dbReference>
<comment type="subcellular location">
    <subcellularLocation>
        <location evidence="1">Cell membrane</location>
        <topology evidence="1">Multi-pass membrane protein</topology>
    </subcellularLocation>
</comment>
<evidence type="ECO:0000259" key="9">
    <source>
        <dbReference type="PROSITE" id="PS50929"/>
    </source>
</evidence>
<evidence type="ECO:0000256" key="3">
    <source>
        <dbReference type="ARBA" id="ARBA00022741"/>
    </source>
</evidence>
<evidence type="ECO:0000256" key="5">
    <source>
        <dbReference type="ARBA" id="ARBA00022989"/>
    </source>
</evidence>
<dbReference type="EMBL" id="QLLI01000014">
    <property type="protein sequence ID" value="RAI89554.1"/>
    <property type="molecule type" value="Genomic_DNA"/>
</dbReference>
<dbReference type="InterPro" id="IPR003439">
    <property type="entry name" value="ABC_transporter-like_ATP-bd"/>
</dbReference>
<dbReference type="InterPro" id="IPR011527">
    <property type="entry name" value="ABC1_TM_dom"/>
</dbReference>
<feature type="domain" description="ABC transporter" evidence="8">
    <location>
        <begin position="332"/>
        <end position="565"/>
    </location>
</feature>
<organism evidence="10 11">
    <name type="scientific">Paenibacillus pabuli</name>
    <dbReference type="NCBI Taxonomy" id="1472"/>
    <lineage>
        <taxon>Bacteria</taxon>
        <taxon>Bacillati</taxon>
        <taxon>Bacillota</taxon>
        <taxon>Bacilli</taxon>
        <taxon>Bacillales</taxon>
        <taxon>Paenibacillaceae</taxon>
        <taxon>Paenibacillus</taxon>
    </lineage>
</organism>
<accession>A0ABX9BEP8</accession>
<keyword evidence="11" id="KW-1185">Reference proteome</keyword>
<dbReference type="RefSeq" id="WP_111620873.1">
    <property type="nucleotide sequence ID" value="NZ_QLLI01000014.1"/>
</dbReference>
<dbReference type="InterPro" id="IPR027417">
    <property type="entry name" value="P-loop_NTPase"/>
</dbReference>